<keyword evidence="3" id="KW-1185">Reference proteome</keyword>
<evidence type="ECO:0000313" key="3">
    <source>
        <dbReference type="Proteomes" id="UP000199337"/>
    </source>
</evidence>
<name>A0A1I2Q8E9_9FIRM</name>
<sequence length="120" mass="13467">MRQADFKAQIKKNEIVNKIVGNKWVQSIRVNLGDIELTNEDLLELRQFHPNEPVYVVIKPVELNLLDMMDTQASAAAMPVPTGDKDQAVDCQTPDEDLLTFSEADGDTPPPGKVIKEFKF</sequence>
<dbReference type="Proteomes" id="UP000199337">
    <property type="component" value="Unassembled WGS sequence"/>
</dbReference>
<reference evidence="3" key="1">
    <citation type="submission" date="2016-10" db="EMBL/GenBank/DDBJ databases">
        <authorList>
            <person name="Varghese N."/>
            <person name="Submissions S."/>
        </authorList>
    </citation>
    <scope>NUCLEOTIDE SEQUENCE [LARGE SCALE GENOMIC DNA]</scope>
    <source>
        <strain evidence="3">DSM 17038</strain>
    </source>
</reference>
<feature type="region of interest" description="Disordered" evidence="1">
    <location>
        <begin position="101"/>
        <end position="120"/>
    </location>
</feature>
<dbReference type="EMBL" id="FOOX01000003">
    <property type="protein sequence ID" value="SFG21901.1"/>
    <property type="molecule type" value="Genomic_DNA"/>
</dbReference>
<dbReference type="STRING" id="341036.SAMN05660649_01004"/>
<dbReference type="RefSeq" id="WP_092469336.1">
    <property type="nucleotide sequence ID" value="NZ_FOOX01000003.1"/>
</dbReference>
<accession>A0A1I2Q8E9</accession>
<gene>
    <name evidence="2" type="ORF">SAMN05660649_01004</name>
</gene>
<evidence type="ECO:0000313" key="2">
    <source>
        <dbReference type="EMBL" id="SFG21901.1"/>
    </source>
</evidence>
<dbReference type="AlphaFoldDB" id="A0A1I2Q8E9"/>
<proteinExistence type="predicted"/>
<protein>
    <submittedName>
        <fullName evidence="2">Uncharacterized protein</fullName>
    </submittedName>
</protein>
<dbReference type="OrthoDB" id="1809152at2"/>
<evidence type="ECO:0000256" key="1">
    <source>
        <dbReference type="SAM" id="MobiDB-lite"/>
    </source>
</evidence>
<organism evidence="2 3">
    <name type="scientific">Desulfotruncus arcticus DSM 17038</name>
    <dbReference type="NCBI Taxonomy" id="1121424"/>
    <lineage>
        <taxon>Bacteria</taxon>
        <taxon>Bacillati</taxon>
        <taxon>Bacillota</taxon>
        <taxon>Clostridia</taxon>
        <taxon>Eubacteriales</taxon>
        <taxon>Desulfallaceae</taxon>
        <taxon>Desulfotruncus</taxon>
    </lineage>
</organism>